<dbReference type="GO" id="GO:0008270">
    <property type="term" value="F:zinc ion binding"/>
    <property type="evidence" value="ECO:0007669"/>
    <property type="project" value="UniProtKB-KW"/>
</dbReference>
<dbReference type="PANTHER" id="PTHR46543">
    <property type="entry name" value="ZINC FINGER CCHC DOMAIN-CONTAINING PROTEIN 7"/>
    <property type="match status" value="1"/>
</dbReference>
<evidence type="ECO:0000256" key="4">
    <source>
        <dbReference type="ARBA" id="ARBA00022771"/>
    </source>
</evidence>
<feature type="compositionally biased region" description="Basic residues" evidence="10">
    <location>
        <begin position="443"/>
        <end position="453"/>
    </location>
</feature>
<feature type="region of interest" description="Disordered" evidence="10">
    <location>
        <begin position="394"/>
        <end position="514"/>
    </location>
</feature>
<dbReference type="Gene3D" id="4.10.60.10">
    <property type="entry name" value="Zinc finger, CCHC-type"/>
    <property type="match status" value="2"/>
</dbReference>
<evidence type="ECO:0000256" key="2">
    <source>
        <dbReference type="ARBA" id="ARBA00022723"/>
    </source>
</evidence>
<protein>
    <recommendedName>
        <fullName evidence="7">Zinc finger CCHC domain-containing protein 7</fullName>
    </recommendedName>
    <alternativeName>
        <fullName evidence="8">TRAMP-like complex RNA-binding factor ZCCHC7</fullName>
    </alternativeName>
</protein>
<feature type="compositionally biased region" description="Basic and acidic residues" evidence="10">
    <location>
        <begin position="69"/>
        <end position="82"/>
    </location>
</feature>
<evidence type="ECO:0000256" key="9">
    <source>
        <dbReference type="PROSITE-ProRule" id="PRU00047"/>
    </source>
</evidence>
<dbReference type="InterPro" id="IPR051644">
    <property type="entry name" value="TRAMP_AT-DNA-binding"/>
</dbReference>
<evidence type="ECO:0000256" key="7">
    <source>
        <dbReference type="ARBA" id="ARBA00041190"/>
    </source>
</evidence>
<dbReference type="Pfam" id="PF00098">
    <property type="entry name" value="zf-CCHC"/>
    <property type="match status" value="2"/>
</dbReference>
<dbReference type="GO" id="GO:0003723">
    <property type="term" value="F:RNA binding"/>
    <property type="evidence" value="ECO:0007669"/>
    <property type="project" value="TreeGrafter"/>
</dbReference>
<keyword evidence="4 9" id="KW-0863">Zinc-finger</keyword>
<comment type="subcellular location">
    <subcellularLocation>
        <location evidence="1">Nucleus</location>
    </subcellularLocation>
</comment>
<evidence type="ECO:0000256" key="10">
    <source>
        <dbReference type="SAM" id="MobiDB-lite"/>
    </source>
</evidence>
<feature type="compositionally biased region" description="Basic and acidic residues" evidence="10">
    <location>
        <begin position="116"/>
        <end position="127"/>
    </location>
</feature>
<feature type="domain" description="CCHC-type" evidence="11">
    <location>
        <begin position="220"/>
        <end position="233"/>
    </location>
</feature>
<keyword evidence="13" id="KW-1185">Reference proteome</keyword>
<reference evidence="12" key="2">
    <citation type="submission" date="2025-09" db="UniProtKB">
        <authorList>
            <consortium name="Ensembl"/>
        </authorList>
    </citation>
    <scope>IDENTIFICATION</scope>
</reference>
<reference evidence="12" key="1">
    <citation type="submission" date="2025-08" db="UniProtKB">
        <authorList>
            <consortium name="Ensembl"/>
        </authorList>
    </citation>
    <scope>IDENTIFICATION</scope>
</reference>
<feature type="region of interest" description="Disordered" evidence="10">
    <location>
        <begin position="1"/>
        <end position="136"/>
    </location>
</feature>
<evidence type="ECO:0000256" key="8">
    <source>
        <dbReference type="ARBA" id="ARBA00043023"/>
    </source>
</evidence>
<dbReference type="STRING" id="94237.ENSMMOP00000009483"/>
<sequence>MYCVYQDREELEDDLYQEDEGDSEASEANSELEFHLYSQLHYSSNPGEMEEQADRGEEAESQDSQQIEVTKKTADEQKDPRKSWPRLPDVSLLQRNLKTKKKKAENANKGKKRKKSDLEESESKPESDLSDSSDSSNSIGLENWMILGWENQDGDQSISLNLEGGFDSSARIYNKDKNDRTLLQRVSNRYYTSKSVQCRNCNKFGHLSKNCPEPKKLSPCFLCGILGHLASQCASKHCNNCGLPGHLYESCIERASWHKQCHRCNMTGHFFDTCPEVWRQYHITVSIILQNQHCQQTLHQDSPHFELFNFMCTNQRMFKGTYPTTPFINHYDTLGDIKRRQHRIRIKKIRHHDNNHQPNHTLHQTPYNHKPSRTHIFFNDNYELRGLAPKVNKYKQQESPGSVKPWKPKRPVPTSRDTPSKLILDEADDFPRGSGKAENTEMKKKKRKTKKPKQVSSVPPEGHRDRRPHTPSCADKGKRKRKDRKWRTANNKHDAQMYPPDENLFIIKQRRRSR</sequence>
<feature type="compositionally biased region" description="Basic residues" evidence="10">
    <location>
        <begin position="477"/>
        <end position="487"/>
    </location>
</feature>
<evidence type="ECO:0000256" key="5">
    <source>
        <dbReference type="ARBA" id="ARBA00022833"/>
    </source>
</evidence>
<keyword evidence="5" id="KW-0862">Zinc</keyword>
<feature type="compositionally biased region" description="Polar residues" evidence="10">
    <location>
        <begin position="356"/>
        <end position="367"/>
    </location>
</feature>
<dbReference type="GO" id="GO:0071035">
    <property type="term" value="P:nuclear polyadenylation-dependent rRNA catabolic process"/>
    <property type="evidence" value="ECO:0007669"/>
    <property type="project" value="TreeGrafter"/>
</dbReference>
<dbReference type="GO" id="GO:0071038">
    <property type="term" value="P:TRAMP-dependent tRNA surveillance pathway"/>
    <property type="evidence" value="ECO:0007669"/>
    <property type="project" value="TreeGrafter"/>
</dbReference>
<dbReference type="GO" id="GO:0031499">
    <property type="term" value="C:TRAMP complex"/>
    <property type="evidence" value="ECO:0007669"/>
    <property type="project" value="TreeGrafter"/>
</dbReference>
<proteinExistence type="predicted"/>
<evidence type="ECO:0000256" key="6">
    <source>
        <dbReference type="ARBA" id="ARBA00023242"/>
    </source>
</evidence>
<evidence type="ECO:0000259" key="11">
    <source>
        <dbReference type="PROSITE" id="PS50158"/>
    </source>
</evidence>
<name>A0A3Q3W5K4_MOLML</name>
<evidence type="ECO:0000313" key="13">
    <source>
        <dbReference type="Proteomes" id="UP000261620"/>
    </source>
</evidence>
<dbReference type="PANTHER" id="PTHR46543:SF1">
    <property type="entry name" value="ZINC FINGER CCHC DOMAIN-CONTAINING PROTEIN 7"/>
    <property type="match status" value="1"/>
</dbReference>
<evidence type="ECO:0000256" key="3">
    <source>
        <dbReference type="ARBA" id="ARBA00022737"/>
    </source>
</evidence>
<keyword evidence="3" id="KW-0677">Repeat</keyword>
<dbReference type="InterPro" id="IPR036875">
    <property type="entry name" value="Znf_CCHC_sf"/>
</dbReference>
<feature type="compositionally biased region" description="Acidic residues" evidence="10">
    <location>
        <begin position="9"/>
        <end position="25"/>
    </location>
</feature>
<dbReference type="InterPro" id="IPR001878">
    <property type="entry name" value="Znf_CCHC"/>
</dbReference>
<dbReference type="PROSITE" id="PS50158">
    <property type="entry name" value="ZF_CCHC"/>
    <property type="match status" value="2"/>
</dbReference>
<dbReference type="GO" id="GO:0071031">
    <property type="term" value="P:nuclear mRNA surveillance of mRNA 3'-end processing"/>
    <property type="evidence" value="ECO:0007669"/>
    <property type="project" value="TreeGrafter"/>
</dbReference>
<feature type="region of interest" description="Disordered" evidence="10">
    <location>
        <begin position="350"/>
        <end position="374"/>
    </location>
</feature>
<dbReference type="AlphaFoldDB" id="A0A3Q3W5K4"/>
<accession>A0A3Q3W5K4</accession>
<evidence type="ECO:0000256" key="1">
    <source>
        <dbReference type="ARBA" id="ARBA00004123"/>
    </source>
</evidence>
<evidence type="ECO:0000313" key="12">
    <source>
        <dbReference type="Ensembl" id="ENSMMOP00000009483.1"/>
    </source>
</evidence>
<dbReference type="Proteomes" id="UP000261620">
    <property type="component" value="Unplaced"/>
</dbReference>
<dbReference type="GO" id="GO:0071037">
    <property type="term" value="P:nuclear polyadenylation-dependent snRNA catabolic process"/>
    <property type="evidence" value="ECO:0007669"/>
    <property type="project" value="TreeGrafter"/>
</dbReference>
<feature type="domain" description="CCHC-type" evidence="11">
    <location>
        <begin position="198"/>
        <end position="213"/>
    </location>
</feature>
<keyword evidence="2" id="KW-0479">Metal-binding</keyword>
<dbReference type="SUPFAM" id="SSF57756">
    <property type="entry name" value="Retrovirus zinc finger-like domains"/>
    <property type="match status" value="2"/>
</dbReference>
<dbReference type="GO" id="GO:0071036">
    <property type="term" value="P:nuclear polyadenylation-dependent snoRNA catabolic process"/>
    <property type="evidence" value="ECO:0007669"/>
    <property type="project" value="TreeGrafter"/>
</dbReference>
<dbReference type="GO" id="GO:0071039">
    <property type="term" value="P:nuclear polyadenylation-dependent CUT catabolic process"/>
    <property type="evidence" value="ECO:0007669"/>
    <property type="project" value="TreeGrafter"/>
</dbReference>
<dbReference type="SMART" id="SM00343">
    <property type="entry name" value="ZnF_C2HC"/>
    <property type="match status" value="4"/>
</dbReference>
<keyword evidence="6" id="KW-0539">Nucleus</keyword>
<feature type="compositionally biased region" description="Basic residues" evidence="10">
    <location>
        <begin position="97"/>
        <end position="115"/>
    </location>
</feature>
<dbReference type="OMA" id="YEDDLYH"/>
<dbReference type="Ensembl" id="ENSMMOT00000009651.1">
    <property type="protein sequence ID" value="ENSMMOP00000009483.1"/>
    <property type="gene ID" value="ENSMMOG00000007347.1"/>
</dbReference>
<organism evidence="12 13">
    <name type="scientific">Mola mola</name>
    <name type="common">Ocean sunfish</name>
    <name type="synonym">Tetraodon mola</name>
    <dbReference type="NCBI Taxonomy" id="94237"/>
    <lineage>
        <taxon>Eukaryota</taxon>
        <taxon>Metazoa</taxon>
        <taxon>Chordata</taxon>
        <taxon>Craniata</taxon>
        <taxon>Vertebrata</taxon>
        <taxon>Euteleostomi</taxon>
        <taxon>Actinopterygii</taxon>
        <taxon>Neopterygii</taxon>
        <taxon>Teleostei</taxon>
        <taxon>Neoteleostei</taxon>
        <taxon>Acanthomorphata</taxon>
        <taxon>Eupercaria</taxon>
        <taxon>Tetraodontiformes</taxon>
        <taxon>Molidae</taxon>
        <taxon>Mola</taxon>
    </lineage>
</organism>